<comment type="similarity">
    <text evidence="2">Belongs to the binding-protein-dependent transport system permease family. FecCD subfamily.</text>
</comment>
<keyword evidence="4" id="KW-1003">Cell membrane</keyword>
<dbReference type="InterPro" id="IPR000522">
    <property type="entry name" value="ABC_transptr_permease_BtuC"/>
</dbReference>
<evidence type="ECO:0000313" key="9">
    <source>
        <dbReference type="EMBL" id="EGC23412.1"/>
    </source>
</evidence>
<evidence type="ECO:0000256" key="1">
    <source>
        <dbReference type="ARBA" id="ARBA00004651"/>
    </source>
</evidence>
<keyword evidence="6 8" id="KW-1133">Transmembrane helix</keyword>
<comment type="subcellular location">
    <subcellularLocation>
        <location evidence="1">Cell membrane</location>
        <topology evidence="1">Multi-pass membrane protein</topology>
    </subcellularLocation>
</comment>
<reference evidence="9 10" key="1">
    <citation type="submission" date="2011-01" db="EMBL/GenBank/DDBJ databases">
        <authorList>
            <person name="Muzny D."/>
            <person name="Qin X."/>
            <person name="Deng J."/>
            <person name="Jiang H."/>
            <person name="Liu Y."/>
            <person name="Qu J."/>
            <person name="Song X.-Z."/>
            <person name="Zhang L."/>
            <person name="Thornton R."/>
            <person name="Coyle M."/>
            <person name="Francisco L."/>
            <person name="Jackson L."/>
            <person name="Javaid M."/>
            <person name="Korchina V."/>
            <person name="Kovar C."/>
            <person name="Mata R."/>
            <person name="Mathew T."/>
            <person name="Ngo R."/>
            <person name="Nguyen L."/>
            <person name="Nguyen N."/>
            <person name="Okwuonu G."/>
            <person name="Ongeri F."/>
            <person name="Pham C."/>
            <person name="Simmons D."/>
            <person name="Wilczek-Boney K."/>
            <person name="Hale W."/>
            <person name="Jakkamsetti A."/>
            <person name="Pham P."/>
            <person name="Ruth R."/>
            <person name="San Lucas F."/>
            <person name="Warren J."/>
            <person name="Zhang J."/>
            <person name="Zhao Z."/>
            <person name="Zhou C."/>
            <person name="Zhu D."/>
            <person name="Lee S."/>
            <person name="Bess C."/>
            <person name="Blankenburg K."/>
            <person name="Forbes L."/>
            <person name="Fu Q."/>
            <person name="Gubbala S."/>
            <person name="Hirani K."/>
            <person name="Jayaseelan J.C."/>
            <person name="Lara F."/>
            <person name="Munidasa M."/>
            <person name="Palculict T."/>
            <person name="Patil S."/>
            <person name="Pu L.-L."/>
            <person name="Saada N."/>
            <person name="Tang L."/>
            <person name="Weissenberger G."/>
            <person name="Zhu Y."/>
            <person name="Hemphill L."/>
            <person name="Shang Y."/>
            <person name="Youmans B."/>
            <person name="Ayvaz T."/>
            <person name="Ross M."/>
            <person name="Santibanez J."/>
            <person name="Aqrawi P."/>
            <person name="Gross S."/>
            <person name="Joshi V."/>
            <person name="Fowler G."/>
            <person name="Nazareth L."/>
            <person name="Reid J."/>
            <person name="Worley K."/>
            <person name="Petrosino J."/>
            <person name="Highlander S."/>
            <person name="Gibbs R."/>
        </authorList>
    </citation>
    <scope>NUCLEOTIDE SEQUENCE [LARGE SCALE GENOMIC DNA]</scope>
    <source>
        <strain evidence="9 10">SK353</strain>
    </source>
</reference>
<dbReference type="GO" id="GO:0022857">
    <property type="term" value="F:transmembrane transporter activity"/>
    <property type="evidence" value="ECO:0007669"/>
    <property type="project" value="InterPro"/>
</dbReference>
<dbReference type="Gene3D" id="1.10.3470.10">
    <property type="entry name" value="ABC transporter involved in vitamin B12 uptake, BtuC"/>
    <property type="match status" value="1"/>
</dbReference>
<dbReference type="HOGENOM" id="CLU_013016_0_2_9"/>
<organism evidence="9 10">
    <name type="scientific">Streptococcus sanguinis SK353</name>
    <dbReference type="NCBI Taxonomy" id="888815"/>
    <lineage>
        <taxon>Bacteria</taxon>
        <taxon>Bacillati</taxon>
        <taxon>Bacillota</taxon>
        <taxon>Bacilli</taxon>
        <taxon>Lactobacillales</taxon>
        <taxon>Streptococcaceae</taxon>
        <taxon>Streptococcus</taxon>
    </lineage>
</organism>
<feature type="transmembrane region" description="Helical" evidence="8">
    <location>
        <begin position="150"/>
        <end position="170"/>
    </location>
</feature>
<dbReference type="PATRIC" id="fig|888815.3.peg.321"/>
<evidence type="ECO:0000256" key="3">
    <source>
        <dbReference type="ARBA" id="ARBA00022448"/>
    </source>
</evidence>
<feature type="transmembrane region" description="Helical" evidence="8">
    <location>
        <begin position="94"/>
        <end position="111"/>
    </location>
</feature>
<keyword evidence="3" id="KW-0813">Transport</keyword>
<dbReference type="PANTHER" id="PTHR30472:SF25">
    <property type="entry name" value="ABC TRANSPORTER PERMEASE PROTEIN MJ0876-RELATED"/>
    <property type="match status" value="1"/>
</dbReference>
<evidence type="ECO:0000313" key="10">
    <source>
        <dbReference type="Proteomes" id="UP000004185"/>
    </source>
</evidence>
<dbReference type="FunFam" id="1.10.3470.10:FF:000001">
    <property type="entry name" value="Vitamin B12 ABC transporter permease BtuC"/>
    <property type="match status" value="1"/>
</dbReference>
<sequence>MKNCLKILIFAVKEVWMLFKKSENHGFSRYICLLLLLVIFLACSLFLAVSLGSVTIDIQDTYQIIFSKLGFPLGTGKLSPSTIAIVWNMRVPRVLLGILAGAGLSVCGSVMQSTVNNPIAEPYILGISAGATFGATLSIILGLKSITGAGAFIGAILASAVVLFIASMQGKMTTSSLILSGTVVNALFIAFSNFIISVGANADSVMTIKFWTMGSLAGTSWSDLALPALVVGLSFLFFCSQYRIFNTMMMGDEAALTLGVPLRFYWFLYITVVAVMTAVLVACCGIIGFVGLITPHIARRLVGTNYKRLFPIATLLGSLFLVWADVLARILVKNAELPIGIFTSLVGAPFFIYIVAKSRKEVSS</sequence>
<dbReference type="InterPro" id="IPR037294">
    <property type="entry name" value="ABC_BtuC-like"/>
</dbReference>
<dbReference type="EMBL" id="AEWY01000002">
    <property type="protein sequence ID" value="EGC23412.1"/>
    <property type="molecule type" value="Genomic_DNA"/>
</dbReference>
<dbReference type="PANTHER" id="PTHR30472">
    <property type="entry name" value="FERRIC ENTEROBACTIN TRANSPORT SYSTEM PERMEASE PROTEIN"/>
    <property type="match status" value="1"/>
</dbReference>
<evidence type="ECO:0000256" key="8">
    <source>
        <dbReference type="SAM" id="Phobius"/>
    </source>
</evidence>
<gene>
    <name evidence="9" type="ORF">HMPREF9388_0321</name>
</gene>
<evidence type="ECO:0000256" key="4">
    <source>
        <dbReference type="ARBA" id="ARBA00022475"/>
    </source>
</evidence>
<dbReference type="CDD" id="cd06550">
    <property type="entry name" value="TM_ABC_iron-siderophores_like"/>
    <property type="match status" value="1"/>
</dbReference>
<feature type="transmembrane region" description="Helical" evidence="8">
    <location>
        <begin position="221"/>
        <end position="244"/>
    </location>
</feature>
<feature type="transmembrane region" description="Helical" evidence="8">
    <location>
        <begin position="337"/>
        <end position="356"/>
    </location>
</feature>
<dbReference type="AlphaFoldDB" id="F0FCD8"/>
<feature type="transmembrane region" description="Helical" evidence="8">
    <location>
        <begin position="27"/>
        <end position="49"/>
    </location>
</feature>
<keyword evidence="7 8" id="KW-0472">Membrane</keyword>
<feature type="transmembrane region" description="Helical" evidence="8">
    <location>
        <begin position="309"/>
        <end position="331"/>
    </location>
</feature>
<feature type="transmembrane region" description="Helical" evidence="8">
    <location>
        <begin position="123"/>
        <end position="143"/>
    </location>
</feature>
<protein>
    <submittedName>
        <fullName evidence="9">Iron chelate uptake ABC transporter, FeCT family, permease protein</fullName>
    </submittedName>
</protein>
<dbReference type="Proteomes" id="UP000004185">
    <property type="component" value="Unassembled WGS sequence"/>
</dbReference>
<feature type="transmembrane region" description="Helical" evidence="8">
    <location>
        <begin position="264"/>
        <end position="297"/>
    </location>
</feature>
<comment type="caution">
    <text evidence="9">The sequence shown here is derived from an EMBL/GenBank/DDBJ whole genome shotgun (WGS) entry which is preliminary data.</text>
</comment>
<feature type="transmembrane region" description="Helical" evidence="8">
    <location>
        <begin position="176"/>
        <end position="200"/>
    </location>
</feature>
<dbReference type="GO" id="GO:0033214">
    <property type="term" value="P:siderophore-iron import into cell"/>
    <property type="evidence" value="ECO:0007669"/>
    <property type="project" value="TreeGrafter"/>
</dbReference>
<keyword evidence="5 8" id="KW-0812">Transmembrane</keyword>
<evidence type="ECO:0000256" key="5">
    <source>
        <dbReference type="ARBA" id="ARBA00022692"/>
    </source>
</evidence>
<evidence type="ECO:0000256" key="7">
    <source>
        <dbReference type="ARBA" id="ARBA00023136"/>
    </source>
</evidence>
<proteinExistence type="inferred from homology"/>
<evidence type="ECO:0000256" key="6">
    <source>
        <dbReference type="ARBA" id="ARBA00022989"/>
    </source>
</evidence>
<evidence type="ECO:0000256" key="2">
    <source>
        <dbReference type="ARBA" id="ARBA00007935"/>
    </source>
</evidence>
<dbReference type="SUPFAM" id="SSF81345">
    <property type="entry name" value="ABC transporter involved in vitamin B12 uptake, BtuC"/>
    <property type="match status" value="1"/>
</dbReference>
<feature type="transmembrane region" description="Helical" evidence="8">
    <location>
        <begin position="69"/>
        <end position="87"/>
    </location>
</feature>
<accession>F0FCD8</accession>
<dbReference type="Pfam" id="PF01032">
    <property type="entry name" value="FecCD"/>
    <property type="match status" value="1"/>
</dbReference>
<dbReference type="GO" id="GO:0005886">
    <property type="term" value="C:plasma membrane"/>
    <property type="evidence" value="ECO:0007669"/>
    <property type="project" value="UniProtKB-SubCell"/>
</dbReference>
<name>F0FCD8_STRSA</name>